<gene>
    <name evidence="2" type="ORF">CCMP2556_LOCUS43853</name>
</gene>
<accession>A0ABP0QT64</accession>
<dbReference type="Proteomes" id="UP001642484">
    <property type="component" value="Unassembled WGS sequence"/>
</dbReference>
<keyword evidence="3" id="KW-1185">Reference proteome</keyword>
<evidence type="ECO:0000313" key="3">
    <source>
        <dbReference type="Proteomes" id="UP001642484"/>
    </source>
</evidence>
<comment type="caution">
    <text evidence="2">The sequence shown here is derived from an EMBL/GenBank/DDBJ whole genome shotgun (WGS) entry which is preliminary data.</text>
</comment>
<name>A0ABP0QT64_9DINO</name>
<reference evidence="2 3" key="1">
    <citation type="submission" date="2024-02" db="EMBL/GenBank/DDBJ databases">
        <authorList>
            <person name="Chen Y."/>
            <person name="Shah S."/>
            <person name="Dougan E. K."/>
            <person name="Thang M."/>
            <person name="Chan C."/>
        </authorList>
    </citation>
    <scope>NUCLEOTIDE SEQUENCE [LARGE SCALE GENOMIC DNA]</scope>
</reference>
<evidence type="ECO:0000256" key="1">
    <source>
        <dbReference type="SAM" id="MobiDB-lite"/>
    </source>
</evidence>
<organism evidence="2 3">
    <name type="scientific">Durusdinium trenchii</name>
    <dbReference type="NCBI Taxonomy" id="1381693"/>
    <lineage>
        <taxon>Eukaryota</taxon>
        <taxon>Sar</taxon>
        <taxon>Alveolata</taxon>
        <taxon>Dinophyceae</taxon>
        <taxon>Suessiales</taxon>
        <taxon>Symbiodiniaceae</taxon>
        <taxon>Durusdinium</taxon>
    </lineage>
</organism>
<dbReference type="EMBL" id="CAXAMN010024973">
    <property type="protein sequence ID" value="CAK9091469.1"/>
    <property type="molecule type" value="Genomic_DNA"/>
</dbReference>
<evidence type="ECO:0000313" key="2">
    <source>
        <dbReference type="EMBL" id="CAK9091469.1"/>
    </source>
</evidence>
<proteinExistence type="predicted"/>
<protein>
    <submittedName>
        <fullName evidence="2">Uncharacterized protein</fullName>
    </submittedName>
</protein>
<sequence length="217" mass="25093">MGEESDTFSATQEAIQTEEPDAPILELQAMAPEEPRQREIEVADDHTELEEGRSRRRRKKKDYNDEGQQEQEKLRRRRKKEGEEQSTAPETKAEPPQGVAGEELQQMGEESDTFSATQEAIQTEEPDAPILELQAMAPEETRQREIEAADGHTELEEEETEAKEEGDEAKKSRRRRRKKDDHFFSTSPSREDGNQAKLHRRRRRKEQDPGVLDDLDI</sequence>
<feature type="compositionally biased region" description="Basic and acidic residues" evidence="1">
    <location>
        <begin position="33"/>
        <end position="53"/>
    </location>
</feature>
<feature type="compositionally biased region" description="Acidic residues" evidence="1">
    <location>
        <begin position="155"/>
        <end position="167"/>
    </location>
</feature>
<feature type="compositionally biased region" description="Basic and acidic residues" evidence="1">
    <location>
        <begin position="139"/>
        <end position="154"/>
    </location>
</feature>
<feature type="region of interest" description="Disordered" evidence="1">
    <location>
        <begin position="1"/>
        <end position="217"/>
    </location>
</feature>